<gene>
    <name evidence="1" type="ORF">ERUC_LOCUS22911</name>
</gene>
<dbReference type="AlphaFoldDB" id="A0ABC8KDT7"/>
<protein>
    <submittedName>
        <fullName evidence="1">Uncharacterized protein</fullName>
    </submittedName>
</protein>
<accession>A0ABC8KDT7</accession>
<reference evidence="1 2" key="1">
    <citation type="submission" date="2022-03" db="EMBL/GenBank/DDBJ databases">
        <authorList>
            <person name="Macdonald S."/>
            <person name="Ahmed S."/>
            <person name="Newling K."/>
        </authorList>
    </citation>
    <scope>NUCLEOTIDE SEQUENCE [LARGE SCALE GENOMIC DNA]</scope>
</reference>
<dbReference type="EMBL" id="CAKOAT010229598">
    <property type="protein sequence ID" value="CAH8357156.1"/>
    <property type="molecule type" value="Genomic_DNA"/>
</dbReference>
<evidence type="ECO:0000313" key="2">
    <source>
        <dbReference type="Proteomes" id="UP001642260"/>
    </source>
</evidence>
<dbReference type="Proteomes" id="UP001642260">
    <property type="component" value="Unassembled WGS sequence"/>
</dbReference>
<name>A0ABC8KDT7_ERUVS</name>
<sequence length="112" mass="12886">MFVQREVAMSSVLSWVTKQISLTRDMIKLWRKFSLHMETVMQRVDHRMSERFTALLEPATSTRDLKGGVLQDICAVHPTCSFTLDENESYKTEEAVEVLKKLHGKGAHHVIN</sequence>
<evidence type="ECO:0000313" key="1">
    <source>
        <dbReference type="EMBL" id="CAH8357156.1"/>
    </source>
</evidence>
<keyword evidence="2" id="KW-1185">Reference proteome</keyword>
<comment type="caution">
    <text evidence="1">The sequence shown here is derived from an EMBL/GenBank/DDBJ whole genome shotgun (WGS) entry which is preliminary data.</text>
</comment>
<organism evidence="1 2">
    <name type="scientific">Eruca vesicaria subsp. sativa</name>
    <name type="common">Garden rocket</name>
    <name type="synonym">Eruca sativa</name>
    <dbReference type="NCBI Taxonomy" id="29727"/>
    <lineage>
        <taxon>Eukaryota</taxon>
        <taxon>Viridiplantae</taxon>
        <taxon>Streptophyta</taxon>
        <taxon>Embryophyta</taxon>
        <taxon>Tracheophyta</taxon>
        <taxon>Spermatophyta</taxon>
        <taxon>Magnoliopsida</taxon>
        <taxon>eudicotyledons</taxon>
        <taxon>Gunneridae</taxon>
        <taxon>Pentapetalae</taxon>
        <taxon>rosids</taxon>
        <taxon>malvids</taxon>
        <taxon>Brassicales</taxon>
        <taxon>Brassicaceae</taxon>
        <taxon>Brassiceae</taxon>
        <taxon>Eruca</taxon>
    </lineage>
</organism>
<proteinExistence type="predicted"/>